<dbReference type="InterPro" id="IPR052352">
    <property type="entry name" value="Sugar_Degrad_Dehydratases"/>
</dbReference>
<evidence type="ECO:0000256" key="2">
    <source>
        <dbReference type="ARBA" id="ARBA00022714"/>
    </source>
</evidence>
<keyword evidence="12" id="KW-1185">Reference proteome</keyword>
<evidence type="ECO:0000256" key="5">
    <source>
        <dbReference type="ARBA" id="ARBA00023014"/>
    </source>
</evidence>
<dbReference type="FunFam" id="3.50.30.80:FF:000001">
    <property type="entry name" value="Dihydroxy-acid dehydratase"/>
    <property type="match status" value="1"/>
</dbReference>
<feature type="domain" description="Dihydroxy-acid/6-phosphogluconate dehydratase C-terminal" evidence="9">
    <location>
        <begin position="361"/>
        <end position="556"/>
    </location>
</feature>
<keyword evidence="6 11" id="KW-0456">Lyase</keyword>
<dbReference type="Gene3D" id="3.50.30.80">
    <property type="entry name" value="IlvD/EDD C-terminal domain-like"/>
    <property type="match status" value="1"/>
</dbReference>
<dbReference type="InterPro" id="IPR000581">
    <property type="entry name" value="ILV_EDD_N"/>
</dbReference>
<gene>
    <name evidence="10" type="primary">ilvD_2</name>
    <name evidence="11" type="ORF">CQY20_12905</name>
    <name evidence="10" type="ORF">MAGR_49810</name>
</gene>
<name>A0A2A7N573_MYCAG</name>
<dbReference type="PROSITE" id="PS00886">
    <property type="entry name" value="ILVD_EDD_1"/>
    <property type="match status" value="1"/>
</dbReference>
<reference evidence="11 12" key="1">
    <citation type="submission" date="2017-10" db="EMBL/GenBank/DDBJ databases">
        <title>The new phylogeny of genus Mycobacterium.</title>
        <authorList>
            <person name="Tortoli E."/>
            <person name="Trovato A."/>
            <person name="Cirillo D.M."/>
        </authorList>
    </citation>
    <scope>NUCLEOTIDE SEQUENCE [LARGE SCALE GENOMIC DNA]</scope>
    <source>
        <strain evidence="11 12">CCUG37673</strain>
    </source>
</reference>
<organism evidence="11 12">
    <name type="scientific">Mycolicibacterium agri</name>
    <name type="common">Mycobacterium agri</name>
    <dbReference type="NCBI Taxonomy" id="36811"/>
    <lineage>
        <taxon>Bacteria</taxon>
        <taxon>Bacillati</taxon>
        <taxon>Actinomycetota</taxon>
        <taxon>Actinomycetes</taxon>
        <taxon>Mycobacteriales</taxon>
        <taxon>Mycobacteriaceae</taxon>
        <taxon>Mycolicibacterium</taxon>
    </lineage>
</organism>
<evidence type="ECO:0000256" key="7">
    <source>
        <dbReference type="ARBA" id="ARBA00023304"/>
    </source>
</evidence>
<feature type="domain" description="Dihydroxy-acid/6-phosphogluconate dehydratase N-terminal" evidence="8">
    <location>
        <begin position="40"/>
        <end position="351"/>
    </location>
</feature>
<dbReference type="PANTHER" id="PTHR43183:SF1">
    <property type="entry name" value="HYPOTHETICAL DIHYDROXY-ACID DEHYDRATASE (EUROFUNG)-RELATED"/>
    <property type="match status" value="1"/>
</dbReference>
<dbReference type="AlphaFoldDB" id="A0A2A7N573"/>
<dbReference type="EC" id="4.2.1.9" evidence="11"/>
<evidence type="ECO:0000256" key="1">
    <source>
        <dbReference type="ARBA" id="ARBA00006486"/>
    </source>
</evidence>
<keyword evidence="7" id="KW-0028">Amino-acid biosynthesis</keyword>
<evidence type="ECO:0000259" key="9">
    <source>
        <dbReference type="Pfam" id="PF24877"/>
    </source>
</evidence>
<evidence type="ECO:0000313" key="10">
    <source>
        <dbReference type="EMBL" id="GFG53540.1"/>
    </source>
</evidence>
<keyword evidence="4" id="KW-0408">Iron</keyword>
<accession>A0A2A7N573</accession>
<keyword evidence="2" id="KW-0001">2Fe-2S</keyword>
<evidence type="ECO:0000313" key="13">
    <source>
        <dbReference type="Proteomes" id="UP000465302"/>
    </source>
</evidence>
<dbReference type="GO" id="GO:0051537">
    <property type="term" value="F:2 iron, 2 sulfur cluster binding"/>
    <property type="evidence" value="ECO:0007669"/>
    <property type="project" value="UniProtKB-KW"/>
</dbReference>
<dbReference type="GO" id="GO:0009082">
    <property type="term" value="P:branched-chain amino acid biosynthetic process"/>
    <property type="evidence" value="ECO:0007669"/>
    <property type="project" value="UniProtKB-KW"/>
</dbReference>
<dbReference type="OrthoDB" id="9807077at2"/>
<dbReference type="InterPro" id="IPR037237">
    <property type="entry name" value="IlvD/EDD_N"/>
</dbReference>
<dbReference type="Proteomes" id="UP000465302">
    <property type="component" value="Unassembled WGS sequence"/>
</dbReference>
<evidence type="ECO:0000259" key="8">
    <source>
        <dbReference type="Pfam" id="PF00920"/>
    </source>
</evidence>
<protein>
    <submittedName>
        <fullName evidence="11">Dihydroxy-acid dehydratase</fullName>
        <ecNumber evidence="11">4.2.1.9</ecNumber>
    </submittedName>
</protein>
<keyword evidence="3" id="KW-0479">Metal-binding</keyword>
<dbReference type="SUPFAM" id="SSF52016">
    <property type="entry name" value="LeuD/IlvD-like"/>
    <property type="match status" value="1"/>
</dbReference>
<evidence type="ECO:0000256" key="3">
    <source>
        <dbReference type="ARBA" id="ARBA00022723"/>
    </source>
</evidence>
<reference evidence="10" key="3">
    <citation type="submission" date="2020-02" db="EMBL/GenBank/DDBJ databases">
        <authorList>
            <person name="Matsumoto Y."/>
            <person name="Motooka D."/>
            <person name="Nakamura S."/>
        </authorList>
    </citation>
    <scope>NUCLEOTIDE SEQUENCE</scope>
    <source>
        <strain evidence="10">JCM 6377</strain>
    </source>
</reference>
<evidence type="ECO:0000256" key="6">
    <source>
        <dbReference type="ARBA" id="ARBA00023239"/>
    </source>
</evidence>
<dbReference type="InterPro" id="IPR056740">
    <property type="entry name" value="ILV_EDD_C"/>
</dbReference>
<dbReference type="EMBL" id="PDCP01000019">
    <property type="protein sequence ID" value="PEG38588.1"/>
    <property type="molecule type" value="Genomic_DNA"/>
</dbReference>
<dbReference type="GO" id="GO:0004160">
    <property type="term" value="F:dihydroxy-acid dehydratase activity"/>
    <property type="evidence" value="ECO:0007669"/>
    <property type="project" value="UniProtKB-EC"/>
</dbReference>
<evidence type="ECO:0000256" key="4">
    <source>
        <dbReference type="ARBA" id="ARBA00023004"/>
    </source>
</evidence>
<reference evidence="10 13" key="2">
    <citation type="journal article" date="2019" name="Emerg. Microbes Infect.">
        <title>Comprehensive subspecies identification of 175 nontuberculous mycobacteria species based on 7547 genomic profiles.</title>
        <authorList>
            <person name="Matsumoto Y."/>
            <person name="Kinjo T."/>
            <person name="Motooka D."/>
            <person name="Nabeya D."/>
            <person name="Jung N."/>
            <person name="Uechi K."/>
            <person name="Horii T."/>
            <person name="Iida T."/>
            <person name="Fujita J."/>
            <person name="Nakamura S."/>
        </authorList>
    </citation>
    <scope>NUCLEOTIDE SEQUENCE [LARGE SCALE GENOMIC DNA]</scope>
    <source>
        <strain evidence="10 13">JCM 6377</strain>
    </source>
</reference>
<dbReference type="NCBIfam" id="NF004784">
    <property type="entry name" value="PRK06131.1"/>
    <property type="match status" value="1"/>
</dbReference>
<dbReference type="Pfam" id="PF00920">
    <property type="entry name" value="ILVD_EDD_N"/>
    <property type="match status" value="1"/>
</dbReference>
<evidence type="ECO:0000313" key="12">
    <source>
        <dbReference type="Proteomes" id="UP000220914"/>
    </source>
</evidence>
<dbReference type="Pfam" id="PF24877">
    <property type="entry name" value="ILV_EDD_C"/>
    <property type="match status" value="1"/>
</dbReference>
<dbReference type="EMBL" id="BLKS01000001">
    <property type="protein sequence ID" value="GFG53540.1"/>
    <property type="molecule type" value="Genomic_DNA"/>
</dbReference>
<keyword evidence="7" id="KW-0100">Branched-chain amino acid biosynthesis</keyword>
<comment type="caution">
    <text evidence="11">The sequence shown here is derived from an EMBL/GenBank/DDBJ whole genome shotgun (WGS) entry which is preliminary data.</text>
</comment>
<dbReference type="InterPro" id="IPR042096">
    <property type="entry name" value="Dihydro-acid_dehy_C"/>
</dbReference>
<proteinExistence type="inferred from homology"/>
<dbReference type="PANTHER" id="PTHR43183">
    <property type="entry name" value="HYPOTHETICAL DIHYDROXYACID DEHYDRATASE (EUROFUNG)-RELATED"/>
    <property type="match status" value="1"/>
</dbReference>
<comment type="similarity">
    <text evidence="1">Belongs to the IlvD/Edd family.</text>
</comment>
<dbReference type="Proteomes" id="UP000220914">
    <property type="component" value="Unassembled WGS sequence"/>
</dbReference>
<evidence type="ECO:0000313" key="11">
    <source>
        <dbReference type="EMBL" id="PEG38588.1"/>
    </source>
</evidence>
<dbReference type="GO" id="GO:0046872">
    <property type="term" value="F:metal ion binding"/>
    <property type="evidence" value="ECO:0007669"/>
    <property type="project" value="UniProtKB-KW"/>
</dbReference>
<sequence>MAESSPLKSSRWFGGRDIPGFAHRAAMRASGFSRMAVEGRPVVGICNSWSEVVNCNMHFRGLADAVRRGVLTAGGFPLEFPTVSLGEQLMKPTTMLFRNLMAMDVEESIRAYPFDAVVLLGGCDKTVPAQLMGAASADVPAIMVTGGPATPAVFDGRQIGVGTDIWHYMDRVREGTLSMADYDRLEAAAGPSQGHCPEMGTASTMAAIVEGLGMTLPGAAAVPAMDSRRMQVAEMCGARAVDMALEGLRPSQVLTGEAFDNAITLMLSVGGSTNAILHLLAIAGRVGVNLTLDRFAELADRTPLVVNVRPAGRHLVEQVFHVGGIPAVMKILEPLLHTHAITATGKTVRDNLPSAVNPDGEVLADLDHPFQPPNGLAVVRGNLAPAGAVIKTSAASPELLVHEGPAVVFDSMGDMMARFDDPDLDVTADSVLVLRNTGPRGAPGMPEWGQLPIPSKLLRQGVTDMVRISDARMSGTAYGTCVLHVSPESAAGGPLGLIADGDIISLDAPAGTLSVRLSDAEIDERRRTSDTGAKAPPRRGYAALYVDHVMQADTGCDFDFLVGRSDDPAAEPEGVFDGWVGGW</sequence>
<keyword evidence="5" id="KW-0411">Iron-sulfur</keyword>
<dbReference type="InterPro" id="IPR020558">
    <property type="entry name" value="DiOHA_6PGluconate_deHydtase_CS"/>
</dbReference>
<dbReference type="SUPFAM" id="SSF143975">
    <property type="entry name" value="IlvD/EDD N-terminal domain-like"/>
    <property type="match status" value="1"/>
</dbReference>
<dbReference type="RefSeq" id="WP_097940468.1">
    <property type="nucleotide sequence ID" value="NZ_BLKS01000001.1"/>
</dbReference>